<feature type="compositionally biased region" description="Acidic residues" evidence="9">
    <location>
        <begin position="836"/>
        <end position="848"/>
    </location>
</feature>
<evidence type="ECO:0000256" key="3">
    <source>
        <dbReference type="ARBA" id="ARBA00022692"/>
    </source>
</evidence>
<organism evidence="12 13">
    <name type="scientific">Brassicogethes aeneus</name>
    <name type="common">Rape pollen beetle</name>
    <name type="synonym">Meligethes aeneus</name>
    <dbReference type="NCBI Taxonomy" id="1431903"/>
    <lineage>
        <taxon>Eukaryota</taxon>
        <taxon>Metazoa</taxon>
        <taxon>Ecdysozoa</taxon>
        <taxon>Arthropoda</taxon>
        <taxon>Hexapoda</taxon>
        <taxon>Insecta</taxon>
        <taxon>Pterygota</taxon>
        <taxon>Neoptera</taxon>
        <taxon>Endopterygota</taxon>
        <taxon>Coleoptera</taxon>
        <taxon>Polyphaga</taxon>
        <taxon>Cucujiformia</taxon>
        <taxon>Nitidulidae</taxon>
        <taxon>Meligethinae</taxon>
        <taxon>Brassicogethes</taxon>
    </lineage>
</organism>
<dbReference type="PROSITE" id="PS51847">
    <property type="entry name" value="SMP"/>
    <property type="match status" value="1"/>
</dbReference>
<feature type="region of interest" description="Disordered" evidence="9">
    <location>
        <begin position="1"/>
        <end position="26"/>
    </location>
</feature>
<evidence type="ECO:0000313" key="12">
    <source>
        <dbReference type="EMBL" id="CAH0564014.1"/>
    </source>
</evidence>
<dbReference type="Proteomes" id="UP001154078">
    <property type="component" value="Chromosome 9"/>
</dbReference>
<evidence type="ECO:0000256" key="8">
    <source>
        <dbReference type="ARBA" id="ARBA00023136"/>
    </source>
</evidence>
<dbReference type="PANTHER" id="PTHR13466:SF0">
    <property type="entry name" value="SMP-LTD DOMAIN-CONTAINING PROTEIN"/>
    <property type="match status" value="1"/>
</dbReference>
<feature type="compositionally biased region" description="Basic and acidic residues" evidence="9">
    <location>
        <begin position="125"/>
        <end position="148"/>
    </location>
</feature>
<feature type="compositionally biased region" description="Polar residues" evidence="9">
    <location>
        <begin position="165"/>
        <end position="174"/>
    </location>
</feature>
<evidence type="ECO:0000256" key="4">
    <source>
        <dbReference type="ARBA" id="ARBA00022824"/>
    </source>
</evidence>
<sequence>MLNNNRMSQAKKKDGKVTLGMLKGKPMTTSVPSITVKFHANAEQIEELYASDDEATSHSAAESKSTNDFDSSPFKYLNRLGKRSTSVDVSPQPITLENSSPPSDPWRFLSDIRGKITKSVEEKITEIKSRNQDEGSPLKKSSVKDSKENSSVSDSEDLSESSISKTCGINSTTEGAEMSSDDDTPSIEKDKKEEKKKKKIPHAFSQRFRFLRKTGPKEGTLHVNSLSKIYNINAEKVDQALPEHAEEVESAVEAFDDFEVETKSDDIKLTNTDIIKNVSDKIDNIEVDKDNVVTVKEVTGKEIRQNYLTNEKSSVIFAPTGHVDLREPPKTRKTKTNTTYYVLIGLAVALYAALHSYWPYFAGLMLGLFVGGAIHFLTEKLSKSVANYHPQKVTMDFIGGRNILEIPAVKEYQPLTKFEGWINEYPDSYSPITYHISKTQSAYLRLQGSLLRISHAKQKVPKRAMWNEPEIKANLIHHRIYNLLGAKVSLMPEGLAKIRHWSKKYPICVALSKDQMHFDSLESEEDDELNKSGGKEEKEKVVEKKEKIGFMFKKKEFHLPAQRFSKLTEEDYDLESDSRASSPSPDFSDLPQDEQVDSKLNEDLIDFDIISSNNESSATPDDSPTENKIYIFGRTDREKEDWFRRLSAATHHESNLYVEDKNEDSKEKEVENSMENEYNKYMQVFISKTKKSSNGKAKDKDADTPEEPLEEPRLDLVLWLNALIGRVLFDCMHDPNFTRKVQNRIQRKLSSIKLPYFIEELLVTELSLGKTSPIIHKAAKPILDERGLWVDLDLTYEGSIVLTLQTKLNLMKLKNPHANDKTLGEVKSAIYHSDVDDSAESSSDEEAPSEIQTNAEAGNSGGKKFIKMVDKITESRFFQAATENRLIKKAMEGVSNTDLRLKVEMRSLIGTMVLNMPTPPSDRIWVGFRPTPDIILSAQPIVGERNITFMYVTSWIEKKLLQEFQKIMVIPNMEDFIIPVMNPKLPE</sequence>
<evidence type="ECO:0000313" key="13">
    <source>
        <dbReference type="Proteomes" id="UP001154078"/>
    </source>
</evidence>
<feature type="region of interest" description="Disordered" evidence="9">
    <location>
        <begin position="574"/>
        <end position="593"/>
    </location>
</feature>
<feature type="region of interest" description="Disordered" evidence="9">
    <location>
        <begin position="51"/>
        <end position="109"/>
    </location>
</feature>
<feature type="transmembrane region" description="Helical" evidence="10">
    <location>
        <begin position="338"/>
        <end position="354"/>
    </location>
</feature>
<dbReference type="PANTHER" id="PTHR13466">
    <property type="entry name" value="TEX2 PROTEIN-RELATED"/>
    <property type="match status" value="1"/>
</dbReference>
<evidence type="ECO:0000256" key="5">
    <source>
        <dbReference type="ARBA" id="ARBA00022989"/>
    </source>
</evidence>
<feature type="compositionally biased region" description="Polar residues" evidence="9">
    <location>
        <begin position="57"/>
        <end position="70"/>
    </location>
</feature>
<dbReference type="GO" id="GO:0005789">
    <property type="term" value="C:endoplasmic reticulum membrane"/>
    <property type="evidence" value="ECO:0007669"/>
    <property type="project" value="UniProtKB-SubCell"/>
</dbReference>
<evidence type="ECO:0000256" key="9">
    <source>
        <dbReference type="SAM" id="MobiDB-lite"/>
    </source>
</evidence>
<keyword evidence="6" id="KW-0445">Lipid transport</keyword>
<feature type="region of interest" description="Disordered" evidence="9">
    <location>
        <begin position="834"/>
        <end position="859"/>
    </location>
</feature>
<evidence type="ECO:0000256" key="2">
    <source>
        <dbReference type="ARBA" id="ARBA00022448"/>
    </source>
</evidence>
<evidence type="ECO:0000256" key="6">
    <source>
        <dbReference type="ARBA" id="ARBA00023055"/>
    </source>
</evidence>
<dbReference type="GO" id="GO:0006869">
    <property type="term" value="P:lipid transport"/>
    <property type="evidence" value="ECO:0007669"/>
    <property type="project" value="UniProtKB-KW"/>
</dbReference>
<feature type="region of interest" description="Disordered" evidence="9">
    <location>
        <begin position="125"/>
        <end position="199"/>
    </location>
</feature>
<comment type="subcellular location">
    <subcellularLocation>
        <location evidence="1">Endoplasmic reticulum membrane</location>
    </subcellularLocation>
</comment>
<evidence type="ECO:0000256" key="7">
    <source>
        <dbReference type="ARBA" id="ARBA00023121"/>
    </source>
</evidence>
<evidence type="ECO:0000256" key="1">
    <source>
        <dbReference type="ARBA" id="ARBA00004586"/>
    </source>
</evidence>
<dbReference type="GO" id="GO:0008289">
    <property type="term" value="F:lipid binding"/>
    <property type="evidence" value="ECO:0007669"/>
    <property type="project" value="UniProtKB-KW"/>
</dbReference>
<evidence type="ECO:0000256" key="10">
    <source>
        <dbReference type="SAM" id="Phobius"/>
    </source>
</evidence>
<dbReference type="InterPro" id="IPR031468">
    <property type="entry name" value="SMP_LBD"/>
</dbReference>
<gene>
    <name evidence="12" type="ORF">MELIAE_LOCUS12655</name>
</gene>
<keyword evidence="3 10" id="KW-0812">Transmembrane</keyword>
<dbReference type="OrthoDB" id="26740at2759"/>
<proteinExistence type="predicted"/>
<name>A0A9P0BIE6_BRAAE</name>
<keyword evidence="2" id="KW-0813">Transport</keyword>
<keyword evidence="13" id="KW-1185">Reference proteome</keyword>
<evidence type="ECO:0000259" key="11">
    <source>
        <dbReference type="PROSITE" id="PS51847"/>
    </source>
</evidence>
<dbReference type="AlphaFoldDB" id="A0A9P0BIE6"/>
<dbReference type="EMBL" id="OV121140">
    <property type="protein sequence ID" value="CAH0564014.1"/>
    <property type="molecule type" value="Genomic_DNA"/>
</dbReference>
<keyword evidence="4" id="KW-0256">Endoplasmic reticulum</keyword>
<protein>
    <recommendedName>
        <fullName evidence="11">SMP-LTD domain-containing protein</fullName>
    </recommendedName>
</protein>
<feature type="compositionally biased region" description="Polar residues" evidence="9">
    <location>
        <begin position="83"/>
        <end position="101"/>
    </location>
</feature>
<feature type="domain" description="SMP-LTD" evidence="11">
    <location>
        <begin position="710"/>
        <end position="987"/>
    </location>
</feature>
<dbReference type="CDD" id="cd21675">
    <property type="entry name" value="SMP_TEX2"/>
    <property type="match status" value="1"/>
</dbReference>
<keyword evidence="5 10" id="KW-1133">Transmembrane helix</keyword>
<keyword evidence="8 10" id="KW-0472">Membrane</keyword>
<accession>A0A9P0BIE6</accession>
<keyword evidence="7" id="KW-0446">Lipid-binding</keyword>
<reference evidence="12" key="1">
    <citation type="submission" date="2021-12" db="EMBL/GenBank/DDBJ databases">
        <authorList>
            <person name="King R."/>
        </authorList>
    </citation>
    <scope>NUCLEOTIDE SEQUENCE</scope>
</reference>